<dbReference type="Gene3D" id="3.40.30.10">
    <property type="entry name" value="Glutaredoxin"/>
    <property type="match status" value="1"/>
</dbReference>
<dbReference type="GO" id="GO:0047134">
    <property type="term" value="F:protein-disulfide reductase [NAD(P)H] activity"/>
    <property type="evidence" value="ECO:0007669"/>
    <property type="project" value="UniProtKB-EC"/>
</dbReference>
<proteinExistence type="predicted"/>
<sequence length="164" mass="18765">MKSFFLIVCLFSVVASNANFSDSAKLYNPYANAKQDIKAAVLLAKQKGKHVLIQAGGNWCSWCLRFNKLVTEDKQLDSAIKANYIVYHLNYSMENKNKEVFEQYGFAERFGFPVFIILDGNGNRIHTQNSVYLEEGKGYNKTKILNFLNDWTPAALNPKNYQNF</sequence>
<dbReference type="InterPro" id="IPR036249">
    <property type="entry name" value="Thioredoxin-like_sf"/>
</dbReference>
<keyword evidence="1" id="KW-0560">Oxidoreductase</keyword>
<dbReference type="EC" id="1.8.1.8" evidence="1"/>
<dbReference type="Pfam" id="PF13899">
    <property type="entry name" value="Thioredoxin_7"/>
    <property type="match status" value="1"/>
</dbReference>
<organism evidence="1">
    <name type="scientific">mine drainage metagenome</name>
    <dbReference type="NCBI Taxonomy" id="410659"/>
    <lineage>
        <taxon>unclassified sequences</taxon>
        <taxon>metagenomes</taxon>
        <taxon>ecological metagenomes</taxon>
    </lineage>
</organism>
<comment type="caution">
    <text evidence="1">The sequence shown here is derived from an EMBL/GenBank/DDBJ whole genome shotgun (WGS) entry which is preliminary data.</text>
</comment>
<gene>
    <name evidence="1" type="primary">dsbD_4</name>
    <name evidence="1" type="ORF">GALL_45980</name>
</gene>
<dbReference type="AlphaFoldDB" id="A0A1J5SZY9"/>
<dbReference type="EMBL" id="MLJW01000012">
    <property type="protein sequence ID" value="OIR14138.1"/>
    <property type="molecule type" value="Genomic_DNA"/>
</dbReference>
<name>A0A1J5SZY9_9ZZZZ</name>
<protein>
    <submittedName>
        <fullName evidence="1">Thiol:disulfide interchange protein DsbD</fullName>
        <ecNumber evidence="1">1.8.1.8</ecNumber>
    </submittedName>
</protein>
<accession>A0A1J5SZY9</accession>
<reference evidence="1" key="1">
    <citation type="submission" date="2016-10" db="EMBL/GenBank/DDBJ databases">
        <title>Sequence of Gallionella enrichment culture.</title>
        <authorList>
            <person name="Poehlein A."/>
            <person name="Muehling M."/>
            <person name="Daniel R."/>
        </authorList>
    </citation>
    <scope>NUCLEOTIDE SEQUENCE</scope>
</reference>
<evidence type="ECO:0000313" key="1">
    <source>
        <dbReference type="EMBL" id="OIR14138.1"/>
    </source>
</evidence>
<dbReference type="SUPFAM" id="SSF52833">
    <property type="entry name" value="Thioredoxin-like"/>
    <property type="match status" value="1"/>
</dbReference>